<feature type="domain" description="HD" evidence="2">
    <location>
        <begin position="143"/>
        <end position="261"/>
    </location>
</feature>
<feature type="region of interest" description="Disordered" evidence="1">
    <location>
        <begin position="1"/>
        <end position="30"/>
    </location>
</feature>
<dbReference type="PANTHER" id="PTHR35795">
    <property type="entry name" value="SLR1885 PROTEIN"/>
    <property type="match status" value="1"/>
</dbReference>
<evidence type="ECO:0000313" key="4">
    <source>
        <dbReference type="Proteomes" id="UP000391834"/>
    </source>
</evidence>
<sequence length="300" mass="33077">MALVAGPHPGVTTGGDRPLRGGQTPLTGGDCPLSGGQTPLIGGDCPLSGGQTPLTGGDCPLSGGQTPLTGGDRPLSSGRTSLTGGDCPLCGVENRPHDKRYWPQYCKYFEQPTNFTTNTETMEPLEIIDRYYKKNSKAYNILVTHSQLVTKKALWIARRHPELNPDTEFIEEAGMLHDIGIIKTHAPDLGCFGELPYLCHGYLGREMLEAEGLNDHALVCERHTGVGITAEEVVKNKLPLPERDFVPESVEEQIICFADKFFSKSKDLKKEKSLTEIRNSMGRFGQRNIDRFDEWCELFL</sequence>
<dbReference type="InterPro" id="IPR006674">
    <property type="entry name" value="HD_domain"/>
</dbReference>
<name>A0A5M4B1Z8_9BACT</name>
<comment type="caution">
    <text evidence="3">The sequence shown here is derived from an EMBL/GenBank/DDBJ whole genome shotgun (WGS) entry which is preliminary data.</text>
</comment>
<keyword evidence="4" id="KW-1185">Reference proteome</keyword>
<dbReference type="EMBL" id="BLAX01000001">
    <property type="protein sequence ID" value="GET34094.1"/>
    <property type="molecule type" value="Genomic_DNA"/>
</dbReference>
<proteinExistence type="predicted"/>
<dbReference type="InterPro" id="IPR006675">
    <property type="entry name" value="HDIG_dom"/>
</dbReference>
<dbReference type="Pfam" id="PF01966">
    <property type="entry name" value="HD"/>
    <property type="match status" value="1"/>
</dbReference>
<dbReference type="NCBIfam" id="TIGR00277">
    <property type="entry name" value="HDIG"/>
    <property type="match status" value="1"/>
</dbReference>
<dbReference type="CDD" id="cd00077">
    <property type="entry name" value="HDc"/>
    <property type="match status" value="1"/>
</dbReference>
<organism evidence="3 4">
    <name type="scientific">Prolixibacter bellariivorans</name>
    <dbReference type="NCBI Taxonomy" id="314319"/>
    <lineage>
        <taxon>Bacteria</taxon>
        <taxon>Pseudomonadati</taxon>
        <taxon>Bacteroidota</taxon>
        <taxon>Bacteroidia</taxon>
        <taxon>Marinilabiliales</taxon>
        <taxon>Prolixibacteraceae</taxon>
        <taxon>Prolixibacter</taxon>
    </lineage>
</organism>
<dbReference type="AlphaFoldDB" id="A0A5M4B1Z8"/>
<accession>A0A5M4B1Z8</accession>
<dbReference type="Proteomes" id="UP000391834">
    <property type="component" value="Unassembled WGS sequence"/>
</dbReference>
<dbReference type="SUPFAM" id="SSF109604">
    <property type="entry name" value="HD-domain/PDEase-like"/>
    <property type="match status" value="1"/>
</dbReference>
<gene>
    <name evidence="3" type="ORF">PbJCM13498_29570</name>
</gene>
<feature type="region of interest" description="Disordered" evidence="1">
    <location>
        <begin position="52"/>
        <end position="80"/>
    </location>
</feature>
<reference evidence="3 4" key="1">
    <citation type="submission" date="2019-10" db="EMBL/GenBank/DDBJ databases">
        <title>Prolixibacter strains distinguished by the presence of nitrate reductase genes were adept at nitrate-dependent anaerobic corrosion of metallic iron and carbon steel.</title>
        <authorList>
            <person name="Iino T."/>
            <person name="Shono N."/>
            <person name="Ito K."/>
            <person name="Nakamura R."/>
            <person name="Sueoka K."/>
            <person name="Harayama S."/>
            <person name="Ohkuma M."/>
        </authorList>
    </citation>
    <scope>NUCLEOTIDE SEQUENCE [LARGE SCALE GENOMIC DNA]</scope>
    <source>
        <strain evidence="3 4">JCM 13498</strain>
    </source>
</reference>
<dbReference type="Gene3D" id="1.10.3210.10">
    <property type="entry name" value="Hypothetical protein af1432"/>
    <property type="match status" value="1"/>
</dbReference>
<evidence type="ECO:0000259" key="2">
    <source>
        <dbReference type="Pfam" id="PF01966"/>
    </source>
</evidence>
<dbReference type="InterPro" id="IPR003607">
    <property type="entry name" value="HD/PDEase_dom"/>
</dbReference>
<protein>
    <recommendedName>
        <fullName evidence="2">HD domain-containing protein</fullName>
    </recommendedName>
</protein>
<dbReference type="PANTHER" id="PTHR35795:SF1">
    <property type="entry name" value="BIS(5'-NUCLEOSYL)-TETRAPHOSPHATASE, SYMMETRICAL"/>
    <property type="match status" value="1"/>
</dbReference>
<evidence type="ECO:0000313" key="3">
    <source>
        <dbReference type="EMBL" id="GET34094.1"/>
    </source>
</evidence>
<dbReference type="InterPro" id="IPR051094">
    <property type="entry name" value="Diverse_Catalytic_Enzymes"/>
</dbReference>
<evidence type="ECO:0000256" key="1">
    <source>
        <dbReference type="SAM" id="MobiDB-lite"/>
    </source>
</evidence>